<dbReference type="Proteomes" id="UP000570361">
    <property type="component" value="Unassembled WGS sequence"/>
</dbReference>
<protein>
    <submittedName>
        <fullName evidence="1">Uncharacterized protein</fullName>
    </submittedName>
</protein>
<sequence>MDKAYRMKNRVTCEKWTLFALDGFAFRFESAHAVDKR</sequence>
<proteinExistence type="predicted"/>
<gene>
    <name evidence="1" type="ORF">FHS18_005972</name>
</gene>
<keyword evidence="2" id="KW-1185">Reference proteome</keyword>
<accession>A0A7W5B3R6</accession>
<evidence type="ECO:0000313" key="1">
    <source>
        <dbReference type="EMBL" id="MBB3113857.1"/>
    </source>
</evidence>
<dbReference type="AlphaFoldDB" id="A0A7W5B3R6"/>
<evidence type="ECO:0000313" key="2">
    <source>
        <dbReference type="Proteomes" id="UP000570361"/>
    </source>
</evidence>
<dbReference type="EMBL" id="JACHXK010000023">
    <property type="protein sequence ID" value="MBB3113857.1"/>
    <property type="molecule type" value="Genomic_DNA"/>
</dbReference>
<organism evidence="1 2">
    <name type="scientific">Paenibacillus phyllosphaerae</name>
    <dbReference type="NCBI Taxonomy" id="274593"/>
    <lineage>
        <taxon>Bacteria</taxon>
        <taxon>Bacillati</taxon>
        <taxon>Bacillota</taxon>
        <taxon>Bacilli</taxon>
        <taxon>Bacillales</taxon>
        <taxon>Paenibacillaceae</taxon>
        <taxon>Paenibacillus</taxon>
    </lineage>
</organism>
<comment type="caution">
    <text evidence="1">The sequence shown here is derived from an EMBL/GenBank/DDBJ whole genome shotgun (WGS) entry which is preliminary data.</text>
</comment>
<reference evidence="1 2" key="1">
    <citation type="submission" date="2020-08" db="EMBL/GenBank/DDBJ databases">
        <title>Genomic Encyclopedia of Type Strains, Phase III (KMG-III): the genomes of soil and plant-associated and newly described type strains.</title>
        <authorList>
            <person name="Whitman W."/>
        </authorList>
    </citation>
    <scope>NUCLEOTIDE SEQUENCE [LARGE SCALE GENOMIC DNA]</scope>
    <source>
        <strain evidence="1 2">CECT 5862</strain>
    </source>
</reference>
<name>A0A7W5B3R6_9BACL</name>